<sequence>MRFQDLFHSPPGVLFAFPSRYWFTIGRSRVFSLGGWSPHLQTGFHVSRPTCRTPSSFILFSPTGLSPAMAALSRAFG</sequence>
<dbReference type="AlphaFoldDB" id="A0A0H2WKX9"/>
<protein>
    <submittedName>
        <fullName evidence="1">Uncharacterized protein</fullName>
    </submittedName>
</protein>
<dbReference type="HOGENOM" id="CLU_175533_0_0_4"/>
<dbReference type="EMBL" id="CP000010">
    <property type="protein sequence ID" value="AAU50096.1"/>
    <property type="molecule type" value="Genomic_DNA"/>
</dbReference>
<proteinExistence type="predicted"/>
<dbReference type="eggNOG" id="ENOG5033D8G">
    <property type="taxonomic scope" value="Bacteria"/>
</dbReference>
<evidence type="ECO:0000313" key="2">
    <source>
        <dbReference type="Proteomes" id="UP000006693"/>
    </source>
</evidence>
<evidence type="ECO:0000313" key="1">
    <source>
        <dbReference type="EMBL" id="AAU50096.1"/>
    </source>
</evidence>
<reference evidence="1 2" key="1">
    <citation type="journal article" date="2004" name="Proc. Natl. Acad. Sci. U.S.A.">
        <title>Structural flexibility in the Burkholderia mallei genome.</title>
        <authorList>
            <person name="Nierman W.C."/>
            <person name="DeShazer D."/>
            <person name="Kim H.S."/>
            <person name="Tettelin H."/>
            <person name="Nelson K.E."/>
            <person name="Feldblyum T."/>
            <person name="Ulrich R.L."/>
            <person name="Ronning C.M."/>
            <person name="Brinkac L.M."/>
            <person name="Daugherty S.C."/>
            <person name="Davidsen T.D."/>
            <person name="Deboy R.T."/>
            <person name="Dimitrov G."/>
            <person name="Dodson R.J."/>
            <person name="Durkin A.S."/>
            <person name="Gwinn M.L."/>
            <person name="Haft D.H."/>
            <person name="Khouri H."/>
            <person name="Kolonay J.F."/>
            <person name="Madupu R."/>
            <person name="Mohammoud Y."/>
            <person name="Nelson W.C."/>
            <person name="Radune D."/>
            <person name="Romero C.M."/>
            <person name="Sarria S."/>
            <person name="Selengut J."/>
            <person name="Shamblin C."/>
            <person name="Sullivan S.A."/>
            <person name="White O."/>
            <person name="Yu Y."/>
            <person name="Zafar N."/>
            <person name="Zhou L."/>
            <person name="Fraser C.M."/>
        </authorList>
    </citation>
    <scope>NUCLEOTIDE SEQUENCE [LARGE SCALE GENOMIC DNA]</scope>
    <source>
        <strain evidence="1 2">ATCC 23344</strain>
    </source>
</reference>
<dbReference type="KEGG" id="bma:BMA1789"/>
<name>A0A0H2WKX9_BURMA</name>
<gene>
    <name evidence="1" type="ordered locus">BMA1789</name>
</gene>
<dbReference type="Proteomes" id="UP000006693">
    <property type="component" value="Chromosome 1"/>
</dbReference>
<accession>A0A0H2WKX9</accession>
<organism evidence="1 2">
    <name type="scientific">Burkholderia mallei (strain ATCC 23344)</name>
    <dbReference type="NCBI Taxonomy" id="243160"/>
    <lineage>
        <taxon>Bacteria</taxon>
        <taxon>Pseudomonadati</taxon>
        <taxon>Pseudomonadota</taxon>
        <taxon>Betaproteobacteria</taxon>
        <taxon>Burkholderiales</taxon>
        <taxon>Burkholderiaceae</taxon>
        <taxon>Burkholderia</taxon>
        <taxon>pseudomallei group</taxon>
    </lineage>
</organism>
<keyword evidence="2" id="KW-1185">Reference proteome</keyword>